<feature type="region of interest" description="Disordered" evidence="1">
    <location>
        <begin position="324"/>
        <end position="365"/>
    </location>
</feature>
<organism evidence="2 3">
    <name type="scientific">Trichoderma harzianum CBS 226.95</name>
    <dbReference type="NCBI Taxonomy" id="983964"/>
    <lineage>
        <taxon>Eukaryota</taxon>
        <taxon>Fungi</taxon>
        <taxon>Dikarya</taxon>
        <taxon>Ascomycota</taxon>
        <taxon>Pezizomycotina</taxon>
        <taxon>Sordariomycetes</taxon>
        <taxon>Hypocreomycetidae</taxon>
        <taxon>Hypocreales</taxon>
        <taxon>Hypocreaceae</taxon>
        <taxon>Trichoderma</taxon>
    </lineage>
</organism>
<dbReference type="InterPro" id="IPR035994">
    <property type="entry name" value="Nucleoside_phosphorylase_sf"/>
</dbReference>
<sequence length="377" mass="40715">MTEELTYDSYTVGWICMLDPALCAARALLDEEHDPLPPKEIDDNNYFLGKMANHNVVIVFPGSYGVRATTQAARAFPNIRFALMVGVGRAVPRPPNSDPRKDIRLGDVVVGSPGNGHGEATGGVLQYAAVRVAGEPSFRIKPAGGLNKPPPVLLKAIRRLQLDHGFGKGKMWTDIDQVVNLGVPALEDAGYPGVEHDRLFKFEYKHSSGEDCSSCDVTQIENRGARKTTRSVVHLGLIASGSPVMVSPIHRDPPPSPGKSLVCTDREFAGLMGTFPCLLIKGIYDYTDSHKNKIWLQYAAIAAAAYAKDLLRVIHPKEVEITPLPNITEPPNASQANGATQAMGHGAGVGSSLEADRPQVKKENTRADVKILRAESI</sequence>
<evidence type="ECO:0000256" key="1">
    <source>
        <dbReference type="SAM" id="MobiDB-lite"/>
    </source>
</evidence>
<dbReference type="SUPFAM" id="SSF53167">
    <property type="entry name" value="Purine and uridine phosphorylases"/>
    <property type="match status" value="1"/>
</dbReference>
<gene>
    <name evidence="2" type="ORF">M431DRAFT_246558</name>
</gene>
<dbReference type="GeneID" id="36622314"/>
<dbReference type="InterPro" id="IPR053137">
    <property type="entry name" value="NLR-like"/>
</dbReference>
<name>A0A2T4A1B2_TRIHA</name>
<dbReference type="RefSeq" id="XP_024770527.1">
    <property type="nucleotide sequence ID" value="XM_024913751.1"/>
</dbReference>
<evidence type="ECO:0000313" key="2">
    <source>
        <dbReference type="EMBL" id="PTB50850.1"/>
    </source>
</evidence>
<dbReference type="GO" id="GO:0009116">
    <property type="term" value="P:nucleoside metabolic process"/>
    <property type="evidence" value="ECO:0007669"/>
    <property type="project" value="InterPro"/>
</dbReference>
<dbReference type="PANTHER" id="PTHR46082:SF11">
    <property type="entry name" value="AAA+ ATPASE DOMAIN-CONTAINING PROTEIN-RELATED"/>
    <property type="match status" value="1"/>
</dbReference>
<feature type="compositionally biased region" description="Polar residues" evidence="1">
    <location>
        <begin position="329"/>
        <end position="340"/>
    </location>
</feature>
<feature type="compositionally biased region" description="Basic and acidic residues" evidence="1">
    <location>
        <begin position="354"/>
        <end position="365"/>
    </location>
</feature>
<dbReference type="PANTHER" id="PTHR46082">
    <property type="entry name" value="ATP/GTP-BINDING PROTEIN-RELATED"/>
    <property type="match status" value="1"/>
</dbReference>
<dbReference type="Gene3D" id="3.40.50.1580">
    <property type="entry name" value="Nucleoside phosphorylase domain"/>
    <property type="match status" value="1"/>
</dbReference>
<dbReference type="EMBL" id="KZ679687">
    <property type="protein sequence ID" value="PTB50850.1"/>
    <property type="molecule type" value="Genomic_DNA"/>
</dbReference>
<dbReference type="Proteomes" id="UP000241690">
    <property type="component" value="Unassembled WGS sequence"/>
</dbReference>
<protein>
    <recommendedName>
        <fullName evidence="4">Nucleoside phosphorylase domain-containing protein</fullName>
    </recommendedName>
</protein>
<reference evidence="2 3" key="1">
    <citation type="submission" date="2016-07" db="EMBL/GenBank/DDBJ databases">
        <title>Multiple horizontal gene transfer events from other fungi enriched the ability of initially mycotrophic Trichoderma (Ascomycota) to feed on dead plant biomass.</title>
        <authorList>
            <consortium name="DOE Joint Genome Institute"/>
            <person name="Aerts A."/>
            <person name="Atanasova L."/>
            <person name="Chenthamara K."/>
            <person name="Zhang J."/>
            <person name="Grujic M."/>
            <person name="Henrissat B."/>
            <person name="Kuo A."/>
            <person name="Salamov A."/>
            <person name="Lipzen A."/>
            <person name="Labutti K."/>
            <person name="Barry K."/>
            <person name="Miao Y."/>
            <person name="Rahimi M.J."/>
            <person name="Shen Q."/>
            <person name="Grigoriev I.V."/>
            <person name="Kubicek C.P."/>
            <person name="Druzhinina I.S."/>
        </authorList>
    </citation>
    <scope>NUCLEOTIDE SEQUENCE [LARGE SCALE GENOMIC DNA]</scope>
    <source>
        <strain evidence="2 3">CBS 226.95</strain>
    </source>
</reference>
<dbReference type="STRING" id="983964.A0A2T4A1B2"/>
<keyword evidence="3" id="KW-1185">Reference proteome</keyword>
<dbReference type="GO" id="GO:0003824">
    <property type="term" value="F:catalytic activity"/>
    <property type="evidence" value="ECO:0007669"/>
    <property type="project" value="InterPro"/>
</dbReference>
<proteinExistence type="predicted"/>
<evidence type="ECO:0008006" key="4">
    <source>
        <dbReference type="Google" id="ProtNLM"/>
    </source>
</evidence>
<accession>A0A2T4A1B2</accession>
<evidence type="ECO:0000313" key="3">
    <source>
        <dbReference type="Proteomes" id="UP000241690"/>
    </source>
</evidence>
<dbReference type="AlphaFoldDB" id="A0A2T4A1B2"/>